<evidence type="ECO:0000313" key="2">
    <source>
        <dbReference type="EMBL" id="XCH25004.1"/>
    </source>
</evidence>
<proteinExistence type="predicted"/>
<organism evidence="2">
    <name type="scientific">Dyadobacter sp. 676</name>
    <dbReference type="NCBI Taxonomy" id="3088362"/>
    <lineage>
        <taxon>Bacteria</taxon>
        <taxon>Pseudomonadati</taxon>
        <taxon>Bacteroidota</taxon>
        <taxon>Cytophagia</taxon>
        <taxon>Cytophagales</taxon>
        <taxon>Spirosomataceae</taxon>
        <taxon>Dyadobacter</taxon>
    </lineage>
</organism>
<keyword evidence="1" id="KW-1133">Transmembrane helix</keyword>
<name>A0AAU8FLY6_9BACT</name>
<feature type="transmembrane region" description="Helical" evidence="1">
    <location>
        <begin position="35"/>
        <end position="58"/>
    </location>
</feature>
<sequence>MKIKSLFKALGLTLAALAYSLLELAYQALRFLVKWLLVGIVVALASCIFIVLLPYSLFKCGVRATSHRSFTAGGQLMKWIWKDFWKAAKL</sequence>
<gene>
    <name evidence="2" type="ORF">ABV298_00815</name>
</gene>
<dbReference type="EMBL" id="CP159289">
    <property type="protein sequence ID" value="XCH25004.1"/>
    <property type="molecule type" value="Genomic_DNA"/>
</dbReference>
<dbReference type="RefSeq" id="WP_353720311.1">
    <property type="nucleotide sequence ID" value="NZ_CP159289.1"/>
</dbReference>
<evidence type="ECO:0000256" key="1">
    <source>
        <dbReference type="SAM" id="Phobius"/>
    </source>
</evidence>
<dbReference type="AlphaFoldDB" id="A0AAU8FLY6"/>
<keyword evidence="1" id="KW-0812">Transmembrane</keyword>
<reference evidence="2" key="1">
    <citation type="submission" date="2024-06" db="EMBL/GenBank/DDBJ databases">
        <title>Sequencing and assembly of the genome of Dyadobacter sp. strain 676, a symbiont of Cyamopsis tetragonoloba.</title>
        <authorList>
            <person name="Guro P."/>
            <person name="Sazanova A."/>
            <person name="Kuznetsova I."/>
            <person name="Belimov A."/>
            <person name="Safronova V."/>
        </authorList>
    </citation>
    <scope>NUCLEOTIDE SEQUENCE</scope>
    <source>
        <strain evidence="2">676</strain>
    </source>
</reference>
<protein>
    <submittedName>
        <fullName evidence="2">Uncharacterized protein</fullName>
    </submittedName>
</protein>
<keyword evidence="1" id="KW-0472">Membrane</keyword>
<accession>A0AAU8FLY6</accession>